<dbReference type="PANTHER" id="PTHR33297:SF4">
    <property type="entry name" value="AMASTIN"/>
    <property type="match status" value="1"/>
</dbReference>
<accession>A0AAW3BWG4</accession>
<keyword evidence="1" id="KW-1133">Transmembrane helix</keyword>
<dbReference type="Proteomes" id="UP001501274">
    <property type="component" value="Unassembled WGS sequence"/>
</dbReference>
<dbReference type="EMBL" id="JBAMZN010000021">
    <property type="protein sequence ID" value="KAL0525772.1"/>
    <property type="molecule type" value="Genomic_DNA"/>
</dbReference>
<evidence type="ECO:0000256" key="1">
    <source>
        <dbReference type="SAM" id="Phobius"/>
    </source>
</evidence>
<feature type="transmembrane region" description="Helical" evidence="1">
    <location>
        <begin position="7"/>
        <end position="27"/>
    </location>
</feature>
<dbReference type="PANTHER" id="PTHR33297">
    <property type="entry name" value="AMASTIN-LIKE SURFACE PROTEIN-LIKE PROTEIN-RELATED"/>
    <property type="match status" value="1"/>
</dbReference>
<evidence type="ECO:0000313" key="3">
    <source>
        <dbReference type="Proteomes" id="UP001501274"/>
    </source>
</evidence>
<feature type="transmembrane region" description="Helical" evidence="1">
    <location>
        <begin position="144"/>
        <end position="170"/>
    </location>
</feature>
<keyword evidence="1" id="KW-0472">Membrane</keyword>
<dbReference type="AlphaFoldDB" id="A0AAW3BWG4"/>
<reference evidence="2 3" key="1">
    <citation type="submission" date="2024-02" db="EMBL/GenBank/DDBJ databases">
        <title>FIRST GENOME SEQUENCES OF Leishmania (Viannia) shawi, Leishmania (Viannia) lindenbergi AND Leishmania (Viannia) utingensis.</title>
        <authorList>
            <person name="Resadore F."/>
            <person name="Custodio M.G.F."/>
            <person name="Boite M.C."/>
            <person name="Cupolillo E."/>
            <person name="Ferreira G.E.M."/>
        </authorList>
    </citation>
    <scope>NUCLEOTIDE SEQUENCE [LARGE SCALE GENOMIC DNA]</scope>
    <source>
        <strain evidence="2 3">MDAS/BR/1979/M5533</strain>
    </source>
</reference>
<comment type="caution">
    <text evidence="2">The sequence shown here is derived from an EMBL/GenBank/DDBJ whole genome shotgun (WGS) entry which is preliminary data.</text>
</comment>
<feature type="transmembrane region" description="Helical" evidence="1">
    <location>
        <begin position="79"/>
        <end position="100"/>
    </location>
</feature>
<dbReference type="InterPro" id="IPR009944">
    <property type="entry name" value="Amastin"/>
</dbReference>
<sequence length="187" mass="20465">MEWNIALLVYVVLQFIAFMLVLVATPIDMFRSNNGQGGVQCVTLWGSKANCNGITNDRTISSLFVMCPRRLRLLRAAEAFAIVSIFIYGAAFMLGVVVLLCSSNLRLVCLVLNIVGAVTVCFVWAVIAVTYLTEDGGCSALRTLLQYGAGFALLIIAWLLDVINVLFLVLSMSTTVSSEDRQVEQKE</sequence>
<name>A0AAW3BWG4_9TRYP</name>
<keyword evidence="3" id="KW-1185">Reference proteome</keyword>
<evidence type="ECO:0000313" key="2">
    <source>
        <dbReference type="EMBL" id="KAL0525772.1"/>
    </source>
</evidence>
<dbReference type="Pfam" id="PF07344">
    <property type="entry name" value="Amastin"/>
    <property type="match status" value="1"/>
</dbReference>
<organism evidence="2 3">
    <name type="scientific">Leishmania naiffi</name>
    <dbReference type="NCBI Taxonomy" id="5678"/>
    <lineage>
        <taxon>Eukaryota</taxon>
        <taxon>Discoba</taxon>
        <taxon>Euglenozoa</taxon>
        <taxon>Kinetoplastea</taxon>
        <taxon>Metakinetoplastina</taxon>
        <taxon>Trypanosomatida</taxon>
        <taxon>Trypanosomatidae</taxon>
        <taxon>Leishmaniinae</taxon>
        <taxon>Leishmania</taxon>
        <taxon>Leishmania naiffi species complex</taxon>
    </lineage>
</organism>
<gene>
    <name evidence="2" type="ORF">Q4I28_003092</name>
</gene>
<protein>
    <submittedName>
        <fullName evidence="2">Amastin surface glycoprotein</fullName>
    </submittedName>
</protein>
<keyword evidence="1" id="KW-0812">Transmembrane</keyword>
<feature type="transmembrane region" description="Helical" evidence="1">
    <location>
        <begin position="107"/>
        <end position="132"/>
    </location>
</feature>
<proteinExistence type="predicted"/>